<organism evidence="9 10">
    <name type="scientific">Trifolium subterraneum</name>
    <name type="common">Subterranean clover</name>
    <dbReference type="NCBI Taxonomy" id="3900"/>
    <lineage>
        <taxon>Eukaryota</taxon>
        <taxon>Viridiplantae</taxon>
        <taxon>Streptophyta</taxon>
        <taxon>Embryophyta</taxon>
        <taxon>Tracheophyta</taxon>
        <taxon>Spermatophyta</taxon>
        <taxon>Magnoliopsida</taxon>
        <taxon>eudicotyledons</taxon>
        <taxon>Gunneridae</taxon>
        <taxon>Pentapetalae</taxon>
        <taxon>rosids</taxon>
        <taxon>fabids</taxon>
        <taxon>Fabales</taxon>
        <taxon>Fabaceae</taxon>
        <taxon>Papilionoideae</taxon>
        <taxon>50 kb inversion clade</taxon>
        <taxon>NPAAA clade</taxon>
        <taxon>Hologalegina</taxon>
        <taxon>IRL clade</taxon>
        <taxon>Trifolieae</taxon>
        <taxon>Trifolium</taxon>
    </lineage>
</organism>
<evidence type="ECO:0000256" key="6">
    <source>
        <dbReference type="ARBA" id="ARBA00023212"/>
    </source>
</evidence>
<feature type="domain" description="ATPase AAA-type core" evidence="8">
    <location>
        <begin position="176"/>
        <end position="219"/>
    </location>
</feature>
<dbReference type="PANTHER" id="PTHR23074:SF78">
    <property type="entry name" value="KATANIN P60 ATPASE-CONTAINING SUBUNIT A-LIKE 2"/>
    <property type="match status" value="1"/>
</dbReference>
<comment type="subcellular location">
    <subcellularLocation>
        <location evidence="1">Cytoplasm</location>
        <location evidence="1">Cytoskeleton</location>
        <location evidence="1">Spindle</location>
    </subcellularLocation>
</comment>
<dbReference type="GO" id="GO:0016853">
    <property type="term" value="F:isomerase activity"/>
    <property type="evidence" value="ECO:0007669"/>
    <property type="project" value="UniProtKB-KW"/>
</dbReference>
<keyword evidence="5" id="KW-0067">ATP-binding</keyword>
<dbReference type="InterPro" id="IPR050304">
    <property type="entry name" value="MT-severing_AAA_ATPase"/>
</dbReference>
<dbReference type="GO" id="GO:0016887">
    <property type="term" value="F:ATP hydrolysis activity"/>
    <property type="evidence" value="ECO:0007669"/>
    <property type="project" value="InterPro"/>
</dbReference>
<dbReference type="EMBL" id="DF973539">
    <property type="protein sequence ID" value="GAU33858.1"/>
    <property type="molecule type" value="Genomic_DNA"/>
</dbReference>
<evidence type="ECO:0000256" key="7">
    <source>
        <dbReference type="ARBA" id="ARBA00023235"/>
    </source>
</evidence>
<evidence type="ECO:0000256" key="4">
    <source>
        <dbReference type="ARBA" id="ARBA00022741"/>
    </source>
</evidence>
<keyword evidence="10" id="KW-1185">Reference proteome</keyword>
<reference evidence="10" key="1">
    <citation type="journal article" date="2017" name="Front. Plant Sci.">
        <title>Climate Clever Clovers: New Paradigm to Reduce the Environmental Footprint of Ruminants by Breeding Low Methanogenic Forages Utilizing Haplotype Variation.</title>
        <authorList>
            <person name="Kaur P."/>
            <person name="Appels R."/>
            <person name="Bayer P.E."/>
            <person name="Keeble-Gagnere G."/>
            <person name="Wang J."/>
            <person name="Hirakawa H."/>
            <person name="Shirasawa K."/>
            <person name="Vercoe P."/>
            <person name="Stefanova K."/>
            <person name="Durmic Z."/>
            <person name="Nichols P."/>
            <person name="Revell C."/>
            <person name="Isobe S.N."/>
            <person name="Edwards D."/>
            <person name="Erskine W."/>
        </authorList>
    </citation>
    <scope>NUCLEOTIDE SEQUENCE [LARGE SCALE GENOMIC DNA]</scope>
    <source>
        <strain evidence="10">cv. Daliak</strain>
    </source>
</reference>
<sequence length="233" mass="26304">MADDEPMPTRWSFQEFKTYYDVRLGRKRLVEKNGETANNVVSNGNSSGIASNGNFHGKKTTDKAIYEQFQSQGQNPTHTNGFAQNNVDETPYGSLICYFEVLYWALQKSLLPPFESAEMRTLAESLSRDIIRGSPDVKWESIKGLENAKRLLKEAVVMPIKYPKYFTGLLSPWKGILLFGPPGTGKTMLAKAVATECNTTFFNISASSVVSKWRVFQESDLILMPIRQNRNTR</sequence>
<evidence type="ECO:0000256" key="3">
    <source>
        <dbReference type="ARBA" id="ARBA00022701"/>
    </source>
</evidence>
<evidence type="ECO:0000313" key="10">
    <source>
        <dbReference type="Proteomes" id="UP000242715"/>
    </source>
</evidence>
<keyword evidence="4" id="KW-0547">Nucleotide-binding</keyword>
<accession>A0A2Z6MNH3</accession>
<dbReference type="AlphaFoldDB" id="A0A2Z6MNH3"/>
<dbReference type="PANTHER" id="PTHR23074">
    <property type="entry name" value="AAA DOMAIN-CONTAINING"/>
    <property type="match status" value="1"/>
</dbReference>
<dbReference type="InterPro" id="IPR027417">
    <property type="entry name" value="P-loop_NTPase"/>
</dbReference>
<dbReference type="GO" id="GO:0005524">
    <property type="term" value="F:ATP binding"/>
    <property type="evidence" value="ECO:0007669"/>
    <property type="project" value="UniProtKB-KW"/>
</dbReference>
<keyword evidence="3" id="KW-0493">Microtubule</keyword>
<evidence type="ECO:0000313" key="9">
    <source>
        <dbReference type="EMBL" id="GAU33858.1"/>
    </source>
</evidence>
<dbReference type="GO" id="GO:0005874">
    <property type="term" value="C:microtubule"/>
    <property type="evidence" value="ECO:0007669"/>
    <property type="project" value="UniProtKB-KW"/>
</dbReference>
<dbReference type="OrthoDB" id="191529at2759"/>
<evidence type="ECO:0000259" key="8">
    <source>
        <dbReference type="Pfam" id="PF00004"/>
    </source>
</evidence>
<proteinExistence type="predicted"/>
<gene>
    <name evidence="9" type="ORF">TSUD_66450</name>
</gene>
<evidence type="ECO:0000256" key="1">
    <source>
        <dbReference type="ARBA" id="ARBA00004186"/>
    </source>
</evidence>
<keyword evidence="2" id="KW-0963">Cytoplasm</keyword>
<evidence type="ECO:0000256" key="5">
    <source>
        <dbReference type="ARBA" id="ARBA00022840"/>
    </source>
</evidence>
<keyword evidence="6" id="KW-0206">Cytoskeleton</keyword>
<dbReference type="GO" id="GO:0005819">
    <property type="term" value="C:spindle"/>
    <property type="evidence" value="ECO:0007669"/>
    <property type="project" value="UniProtKB-SubCell"/>
</dbReference>
<evidence type="ECO:0000256" key="2">
    <source>
        <dbReference type="ARBA" id="ARBA00022490"/>
    </source>
</evidence>
<dbReference type="SUPFAM" id="SSF52540">
    <property type="entry name" value="P-loop containing nucleoside triphosphate hydrolases"/>
    <property type="match status" value="1"/>
</dbReference>
<keyword evidence="7" id="KW-0413">Isomerase</keyword>
<dbReference type="InterPro" id="IPR003959">
    <property type="entry name" value="ATPase_AAA_core"/>
</dbReference>
<name>A0A2Z6MNH3_TRISU</name>
<dbReference type="Proteomes" id="UP000242715">
    <property type="component" value="Unassembled WGS sequence"/>
</dbReference>
<protein>
    <recommendedName>
        <fullName evidence="8">ATPase AAA-type core domain-containing protein</fullName>
    </recommendedName>
</protein>
<dbReference type="Pfam" id="PF00004">
    <property type="entry name" value="AAA"/>
    <property type="match status" value="1"/>
</dbReference>
<dbReference type="Gene3D" id="3.40.50.300">
    <property type="entry name" value="P-loop containing nucleotide triphosphate hydrolases"/>
    <property type="match status" value="1"/>
</dbReference>